<dbReference type="CDD" id="cd16914">
    <property type="entry name" value="EcfT"/>
    <property type="match status" value="1"/>
</dbReference>
<dbReference type="GO" id="GO:0006824">
    <property type="term" value="P:cobalt ion transport"/>
    <property type="evidence" value="ECO:0007669"/>
    <property type="project" value="InterPro"/>
</dbReference>
<keyword evidence="2" id="KW-1003">Cell membrane</keyword>
<evidence type="ECO:0000256" key="2">
    <source>
        <dbReference type="ARBA" id="ARBA00022475"/>
    </source>
</evidence>
<sequence length="270" mass="29664">MAKIETAFFDIGTLDTLAGGDTPLHRLDPRAKLVTTLVFVVTVVSFGRYQIAALLPFALFPMALILRGELPAGYLGKKLLIAAPFAFFVGILNPWLDPAPLLHFGGVTVSGGWVSFASILLRFGLTVSAALVLIATTSFAGVCMALEKLGAPKIFALQLLFLYRYLFVLVDEGQRLVRARALRSFAGRGMGMKIFGHLIGQLLLRTVDRAQRIHLAMLCRGFDGDIRLLRRSHIGRPEVIFTLGWSAAFIALRLFNLPHLLGTLLTELFR</sequence>
<dbReference type="PANTHER" id="PTHR34857">
    <property type="entry name" value="SLL0384 PROTEIN"/>
    <property type="match status" value="1"/>
</dbReference>
<dbReference type="NCBIfam" id="TIGR02454">
    <property type="entry name" value="ECF_T_CbiQ"/>
    <property type="match status" value="1"/>
</dbReference>
<dbReference type="PANTHER" id="PTHR34857:SF2">
    <property type="entry name" value="SLL0384 PROTEIN"/>
    <property type="match status" value="1"/>
</dbReference>
<keyword evidence="4 6" id="KW-1133">Transmembrane helix</keyword>
<feature type="transmembrane region" description="Helical" evidence="6">
    <location>
        <begin position="239"/>
        <end position="261"/>
    </location>
</feature>
<dbReference type="Proteomes" id="UP000057158">
    <property type="component" value="Chromosome"/>
</dbReference>
<name>A0A0M3QF14_9BACT</name>
<dbReference type="EMBL" id="CP010802">
    <property type="protein sequence ID" value="ALC15429.1"/>
    <property type="molecule type" value="Genomic_DNA"/>
</dbReference>
<dbReference type="InterPro" id="IPR051611">
    <property type="entry name" value="ECF_transporter_component"/>
</dbReference>
<dbReference type="GO" id="GO:0043190">
    <property type="term" value="C:ATP-binding cassette (ABC) transporter complex"/>
    <property type="evidence" value="ECO:0007669"/>
    <property type="project" value="InterPro"/>
</dbReference>
<feature type="transmembrane region" description="Helical" evidence="6">
    <location>
        <begin position="33"/>
        <end position="66"/>
    </location>
</feature>
<proteinExistence type="predicted"/>
<dbReference type="KEGG" id="des:DSOUD_0641"/>
<comment type="subcellular location">
    <subcellularLocation>
        <location evidence="1">Cell membrane</location>
        <topology evidence="1">Multi-pass membrane protein</topology>
    </subcellularLocation>
</comment>
<dbReference type="PATRIC" id="fig|1603606.3.peg.698"/>
<keyword evidence="5 6" id="KW-0472">Membrane</keyword>
<dbReference type="InterPro" id="IPR012809">
    <property type="entry name" value="ECF_CbiQ"/>
</dbReference>
<dbReference type="InterPro" id="IPR003339">
    <property type="entry name" value="ABC/ECF_trnsptr_transmembrane"/>
</dbReference>
<keyword evidence="8" id="KW-1185">Reference proteome</keyword>
<evidence type="ECO:0000313" key="7">
    <source>
        <dbReference type="EMBL" id="ALC15429.1"/>
    </source>
</evidence>
<evidence type="ECO:0000256" key="1">
    <source>
        <dbReference type="ARBA" id="ARBA00004651"/>
    </source>
</evidence>
<evidence type="ECO:0000256" key="6">
    <source>
        <dbReference type="SAM" id="Phobius"/>
    </source>
</evidence>
<dbReference type="Pfam" id="PF02361">
    <property type="entry name" value="CbiQ"/>
    <property type="match status" value="1"/>
</dbReference>
<feature type="transmembrane region" description="Helical" evidence="6">
    <location>
        <begin position="116"/>
        <end position="142"/>
    </location>
</feature>
<evidence type="ECO:0000256" key="3">
    <source>
        <dbReference type="ARBA" id="ARBA00022692"/>
    </source>
</evidence>
<dbReference type="STRING" id="1603606.DSOUD_0641"/>
<evidence type="ECO:0000256" key="5">
    <source>
        <dbReference type="ARBA" id="ARBA00023136"/>
    </source>
</evidence>
<dbReference type="RefSeq" id="WP_053552274.1">
    <property type="nucleotide sequence ID" value="NZ_CP010802.1"/>
</dbReference>
<gene>
    <name evidence="7" type="primary">nikQ</name>
    <name evidence="7" type="ORF">DSOUD_0641</name>
</gene>
<keyword evidence="3 6" id="KW-0812">Transmembrane</keyword>
<evidence type="ECO:0000256" key="4">
    <source>
        <dbReference type="ARBA" id="ARBA00022989"/>
    </source>
</evidence>
<evidence type="ECO:0000313" key="8">
    <source>
        <dbReference type="Proteomes" id="UP000057158"/>
    </source>
</evidence>
<feature type="transmembrane region" description="Helical" evidence="6">
    <location>
        <begin position="78"/>
        <end position="96"/>
    </location>
</feature>
<dbReference type="OrthoDB" id="4533at2"/>
<accession>A0A0M3QF14</accession>
<reference evidence="7 8" key="1">
    <citation type="submission" date="2015-07" db="EMBL/GenBank/DDBJ databases">
        <title>Isolation and Genomic Characterization of a Novel Halophilic Metal-Reducing Deltaproteobacterium from the Deep Subsurface.</title>
        <authorList>
            <person name="Badalamenti J.P."/>
            <person name="Summers Z.M."/>
            <person name="Gralnick J.A."/>
            <person name="Bond D.R."/>
        </authorList>
    </citation>
    <scope>NUCLEOTIDE SEQUENCE [LARGE SCALE GENOMIC DNA]</scope>
    <source>
        <strain evidence="7 8">WTL</strain>
    </source>
</reference>
<protein>
    <submittedName>
        <fullName evidence="7">Cobalt ABC transporter, permease protein CbiQ</fullName>
    </submittedName>
</protein>
<organism evidence="7 8">
    <name type="scientific">Desulfuromonas soudanensis</name>
    <dbReference type="NCBI Taxonomy" id="1603606"/>
    <lineage>
        <taxon>Bacteria</taxon>
        <taxon>Pseudomonadati</taxon>
        <taxon>Thermodesulfobacteriota</taxon>
        <taxon>Desulfuromonadia</taxon>
        <taxon>Desulfuromonadales</taxon>
        <taxon>Desulfuromonadaceae</taxon>
        <taxon>Desulfuromonas</taxon>
    </lineage>
</organism>
<dbReference type="AlphaFoldDB" id="A0A0M3QF14"/>